<name>A0A285V3R5_9HYPH</name>
<evidence type="ECO:0000313" key="4">
    <source>
        <dbReference type="Proteomes" id="UP000219167"/>
    </source>
</evidence>
<dbReference type="EMBL" id="OBQD01000032">
    <property type="protein sequence ID" value="SOC47646.1"/>
    <property type="molecule type" value="Genomic_DNA"/>
</dbReference>
<dbReference type="SUPFAM" id="SSF51120">
    <property type="entry name" value="beta-Roll"/>
    <property type="match status" value="1"/>
</dbReference>
<dbReference type="InterPro" id="IPR050557">
    <property type="entry name" value="RTX_toxin/Mannuronan_C5-epim"/>
</dbReference>
<dbReference type="InterPro" id="IPR018511">
    <property type="entry name" value="Hemolysin-typ_Ca-bd_CS"/>
</dbReference>
<evidence type="ECO:0000256" key="2">
    <source>
        <dbReference type="ARBA" id="ARBA00022525"/>
    </source>
</evidence>
<dbReference type="Proteomes" id="UP000219167">
    <property type="component" value="Unassembled WGS sequence"/>
</dbReference>
<dbReference type="AlphaFoldDB" id="A0A285V3R5"/>
<evidence type="ECO:0000313" key="3">
    <source>
        <dbReference type="EMBL" id="SOC47646.1"/>
    </source>
</evidence>
<dbReference type="RefSeq" id="WP_210202041.1">
    <property type="nucleotide sequence ID" value="NZ_OBQD01000032.1"/>
</dbReference>
<gene>
    <name evidence="3" type="ORF">SAMN05892877_1327</name>
</gene>
<proteinExistence type="predicted"/>
<evidence type="ECO:0000256" key="1">
    <source>
        <dbReference type="ARBA" id="ARBA00004613"/>
    </source>
</evidence>
<dbReference type="PROSITE" id="PS00330">
    <property type="entry name" value="HEMOLYSIN_CALCIUM"/>
    <property type="match status" value="3"/>
</dbReference>
<dbReference type="PRINTS" id="PR00313">
    <property type="entry name" value="CABNDNGRPT"/>
</dbReference>
<sequence>MAKFKFGVRATDEIFTHISPDNYKTYIPRLDSLDLYDNIFTKVTFNVDGLEWKMSRGNPVGVERGRLTELIQLENLSTVIHIENMKVSFKTIVHALNKRDQQKVADLILKGNDSITLTKWNDDFRGGAGNDIMKGLGGHDVLRGEAGSDKLYGGGGNDKLYGGAGDDLLVGGPGTDRLYGGSGRDTFVFRTGSDKDRIMVFEDGERIDLSGLKSVTSFADLMDNHAAQVGDNVLINGNHGDKLTIAGTKLAALDADDFIF</sequence>
<dbReference type="Gene3D" id="2.150.10.10">
    <property type="entry name" value="Serralysin-like metalloprotease, C-terminal"/>
    <property type="match status" value="1"/>
</dbReference>
<keyword evidence="2" id="KW-0964">Secreted</keyword>
<dbReference type="PANTHER" id="PTHR38340">
    <property type="entry name" value="S-LAYER PROTEIN"/>
    <property type="match status" value="1"/>
</dbReference>
<dbReference type="InterPro" id="IPR011049">
    <property type="entry name" value="Serralysin-like_metalloprot_C"/>
</dbReference>
<organism evidence="3 4">
    <name type="scientific">Rhizobium subbaraonis</name>
    <dbReference type="NCBI Taxonomy" id="908946"/>
    <lineage>
        <taxon>Bacteria</taxon>
        <taxon>Pseudomonadati</taxon>
        <taxon>Pseudomonadota</taxon>
        <taxon>Alphaproteobacteria</taxon>
        <taxon>Hyphomicrobiales</taxon>
        <taxon>Rhizobiaceae</taxon>
        <taxon>Rhizobium/Agrobacterium group</taxon>
        <taxon>Rhizobium</taxon>
    </lineage>
</organism>
<dbReference type="GO" id="GO:0005509">
    <property type="term" value="F:calcium ion binding"/>
    <property type="evidence" value="ECO:0007669"/>
    <property type="project" value="InterPro"/>
</dbReference>
<accession>A0A285V3R5</accession>
<comment type="subcellular location">
    <subcellularLocation>
        <location evidence="1">Secreted</location>
    </subcellularLocation>
</comment>
<dbReference type="InterPro" id="IPR001343">
    <property type="entry name" value="Hemolysn_Ca-bd"/>
</dbReference>
<dbReference type="Pfam" id="PF00353">
    <property type="entry name" value="HemolysinCabind"/>
    <property type="match status" value="2"/>
</dbReference>
<keyword evidence="4" id="KW-1185">Reference proteome</keyword>
<dbReference type="PANTHER" id="PTHR38340:SF1">
    <property type="entry name" value="S-LAYER PROTEIN"/>
    <property type="match status" value="1"/>
</dbReference>
<protein>
    <submittedName>
        <fullName evidence="3">Hemolysin type calcium-binding protein</fullName>
    </submittedName>
</protein>
<dbReference type="GO" id="GO:0005615">
    <property type="term" value="C:extracellular space"/>
    <property type="evidence" value="ECO:0007669"/>
    <property type="project" value="InterPro"/>
</dbReference>
<reference evidence="3 4" key="1">
    <citation type="submission" date="2017-08" db="EMBL/GenBank/DDBJ databases">
        <authorList>
            <person name="de Groot N.N."/>
        </authorList>
    </citation>
    <scope>NUCLEOTIDE SEQUENCE [LARGE SCALE GENOMIC DNA]</scope>
    <source>
        <strain evidence="3 4">JC85</strain>
    </source>
</reference>